<accession>V8CRD5</accession>
<evidence type="ECO:0000313" key="1">
    <source>
        <dbReference type="EMBL" id="ETD29914.1"/>
    </source>
</evidence>
<name>V8CRD5_9BACT</name>
<dbReference type="EMBL" id="AZJH01000001">
    <property type="protein sequence ID" value="ETD29914.1"/>
    <property type="molecule type" value="Genomic_DNA"/>
</dbReference>
<keyword evidence="2" id="KW-1185">Reference proteome</keyword>
<dbReference type="HOGENOM" id="CLU_2524756_0_0_10"/>
<reference evidence="1 2" key="1">
    <citation type="submission" date="2013-10" db="EMBL/GenBank/DDBJ databases">
        <title>The Genome Sequence of Prevotella nigrescens CC14M.</title>
        <authorList>
            <consortium name="The Broad Institute Genomics Platform"/>
            <person name="Earl A."/>
            <person name="Allen-Vercoe E."/>
            <person name="Daigneault M."/>
            <person name="Young S.K."/>
            <person name="Zeng Q."/>
            <person name="Gargeya S."/>
            <person name="Fitzgerald M."/>
            <person name="Abouelleil A."/>
            <person name="Alvarado L."/>
            <person name="Chapman S.B."/>
            <person name="Gainer-Dewar J."/>
            <person name="Goldberg J."/>
            <person name="Griggs A."/>
            <person name="Gujja S."/>
            <person name="Hansen M."/>
            <person name="Howarth C."/>
            <person name="Imamovic A."/>
            <person name="Ireland A."/>
            <person name="Larimer J."/>
            <person name="McCowan C."/>
            <person name="Murphy C."/>
            <person name="Pearson M."/>
            <person name="Poon T.W."/>
            <person name="Priest M."/>
            <person name="Roberts A."/>
            <person name="Saif S."/>
            <person name="Shea T."/>
            <person name="Sykes S."/>
            <person name="Wortman J."/>
            <person name="Nusbaum C."/>
            <person name="Birren B."/>
        </authorList>
    </citation>
    <scope>NUCLEOTIDE SEQUENCE [LARGE SCALE GENOMIC DNA]</scope>
    <source>
        <strain evidence="1 2">CC14M</strain>
    </source>
</reference>
<dbReference type="AlphaFoldDB" id="V8CRD5"/>
<dbReference type="Proteomes" id="UP000018727">
    <property type="component" value="Unassembled WGS sequence"/>
</dbReference>
<evidence type="ECO:0000313" key="2">
    <source>
        <dbReference type="Proteomes" id="UP000018727"/>
    </source>
</evidence>
<sequence length="84" mass="9606">MITNELSNSYSCEKCLHAYRIIFAHKISFLTKTSIVLLQAYNKDKLMICTDNATSKKSLKTTIALCFYQSMHAKRNRFPPANGK</sequence>
<organism evidence="1 2">
    <name type="scientific">Prevotella nigrescens CC14M</name>
    <dbReference type="NCBI Taxonomy" id="1073366"/>
    <lineage>
        <taxon>Bacteria</taxon>
        <taxon>Pseudomonadati</taxon>
        <taxon>Bacteroidota</taxon>
        <taxon>Bacteroidia</taxon>
        <taxon>Bacteroidales</taxon>
        <taxon>Prevotellaceae</taxon>
        <taxon>Prevotella</taxon>
    </lineage>
</organism>
<comment type="caution">
    <text evidence="1">The sequence shown here is derived from an EMBL/GenBank/DDBJ whole genome shotgun (WGS) entry which is preliminary data.</text>
</comment>
<gene>
    <name evidence="1" type="ORF">HMPREF1173_00097</name>
</gene>
<proteinExistence type="predicted"/>
<protein>
    <submittedName>
        <fullName evidence="1">Uncharacterized protein</fullName>
    </submittedName>
</protein>